<dbReference type="EMBL" id="CP002467">
    <property type="protein sequence ID" value="ADV83221.1"/>
    <property type="molecule type" value="Genomic_DNA"/>
</dbReference>
<evidence type="ECO:0000259" key="18">
    <source>
        <dbReference type="Pfam" id="PF13614"/>
    </source>
</evidence>
<dbReference type="SUPFAM" id="SSF52540">
    <property type="entry name" value="P-loop containing nucleoside triphosphate hydrolases"/>
    <property type="match status" value="1"/>
</dbReference>
<organism evidence="20 21">
    <name type="scientific">Terriglobus saanensis (strain ATCC BAA-1853 / DSM 23119 / SP1PR4)</name>
    <dbReference type="NCBI Taxonomy" id="401053"/>
    <lineage>
        <taxon>Bacteria</taxon>
        <taxon>Pseudomonadati</taxon>
        <taxon>Acidobacteriota</taxon>
        <taxon>Terriglobia</taxon>
        <taxon>Terriglobales</taxon>
        <taxon>Acidobacteriaceae</taxon>
        <taxon>Terriglobus</taxon>
    </lineage>
</organism>
<evidence type="ECO:0000256" key="15">
    <source>
        <dbReference type="ARBA" id="ARBA00051245"/>
    </source>
</evidence>
<keyword evidence="12 16" id="KW-1133">Transmembrane helix</keyword>
<dbReference type="Pfam" id="PF02706">
    <property type="entry name" value="Wzz"/>
    <property type="match status" value="1"/>
</dbReference>
<dbReference type="eggNOG" id="COG3206">
    <property type="taxonomic scope" value="Bacteria"/>
</dbReference>
<dbReference type="InterPro" id="IPR005702">
    <property type="entry name" value="Wzc-like_C"/>
</dbReference>
<dbReference type="GO" id="GO:0005524">
    <property type="term" value="F:ATP binding"/>
    <property type="evidence" value="ECO:0007669"/>
    <property type="project" value="UniProtKB-KW"/>
</dbReference>
<evidence type="ECO:0000256" key="8">
    <source>
        <dbReference type="ARBA" id="ARBA00022692"/>
    </source>
</evidence>
<keyword evidence="6" id="KW-0997">Cell inner membrane</keyword>
<keyword evidence="8 16" id="KW-0812">Transmembrane</keyword>
<accession>E8UZE1</accession>
<dbReference type="InterPro" id="IPR027417">
    <property type="entry name" value="P-loop_NTPase"/>
</dbReference>
<keyword evidence="7 20" id="KW-0808">Transferase</keyword>
<dbReference type="EC" id="2.7.10.2" evidence="4"/>
<dbReference type="PANTHER" id="PTHR32309">
    <property type="entry name" value="TYROSINE-PROTEIN KINASE"/>
    <property type="match status" value="1"/>
</dbReference>
<evidence type="ECO:0000256" key="9">
    <source>
        <dbReference type="ARBA" id="ARBA00022741"/>
    </source>
</evidence>
<evidence type="ECO:0000256" key="12">
    <source>
        <dbReference type="ARBA" id="ARBA00022989"/>
    </source>
</evidence>
<evidence type="ECO:0000256" key="2">
    <source>
        <dbReference type="ARBA" id="ARBA00007316"/>
    </source>
</evidence>
<evidence type="ECO:0000256" key="14">
    <source>
        <dbReference type="ARBA" id="ARBA00023137"/>
    </source>
</evidence>
<keyword evidence="9" id="KW-0547">Nucleotide-binding</keyword>
<evidence type="ECO:0000256" key="5">
    <source>
        <dbReference type="ARBA" id="ARBA00022475"/>
    </source>
</evidence>
<dbReference type="GO" id="GO:0004715">
    <property type="term" value="F:non-membrane spanning protein tyrosine kinase activity"/>
    <property type="evidence" value="ECO:0007669"/>
    <property type="project" value="UniProtKB-EC"/>
</dbReference>
<dbReference type="KEGG" id="tsa:AciPR4_2441"/>
<sequence>MKNPGIPDEVAARSSFSAVGLPEIYRLLKRRKWLVLLIFLVFVAASALYTLRLPKRYEALCKIDIDLSTPKSVLALDSQSTASVATEQKMATQLSILESQSIAWKVIEELKLDANPVFSGITSSATPKPLNSLTDQERYSLIRRFQSGLGVQLERGTEIVQIRYKSTNPALAATIANTVAAKYIQRNFETKYNTTHETSAWLQDQLETLRHQVDADQKNFEEFQERTGLLQTGEGHNAIVDRLSQLNSDLSKAQADRIMKEVTFRESMVSDADQIVPTTTFPGLTSLRAQKITLESQYASLSSKYGDSYPRVAQIKSELAEVNRTITTELRRGRNQLELEYKLASENENKLRAATEAQKQQIFSMNEDALHYSILQGQVASGRALYQDLTRKLQEAQITSGLSSDTISVIDPALTPNIPSEPRRALNMEAGALLGLVVAFAVVFLIENANATIRTGEDIYRYSGLPLLSIVPHLSPAQRNMKLGKKEVAGTADSLGLEPRVLQFPQSHFAESFRVLRSALLLSHAGNPPQLIVICSAWTKEGKSTITINLATVLAQMNRKVLLVDADLRRPSLHHKLGLPKTEKGLSNLLAVSQSPPLVEYLHPAAVFPGLDFLPAGPLPPSSSELLMSPRMSELFEEWRKAYDFIVVDTAPLLAVSDTTALVATADTTVVVVRDDATRKQSLQAVRDTIVSVRGRVAGVVLNDVKTSSEAYYAYYGNQDGGAAYYAEAENA</sequence>
<dbReference type="eggNOG" id="COG0489">
    <property type="taxonomic scope" value="Bacteria"/>
</dbReference>
<evidence type="ECO:0000256" key="3">
    <source>
        <dbReference type="ARBA" id="ARBA00008883"/>
    </source>
</evidence>
<evidence type="ECO:0000256" key="10">
    <source>
        <dbReference type="ARBA" id="ARBA00022777"/>
    </source>
</evidence>
<name>E8UZE1_TERSS</name>
<comment type="subcellular location">
    <subcellularLocation>
        <location evidence="1">Cell inner membrane</location>
        <topology evidence="1">Multi-pass membrane protein</topology>
    </subcellularLocation>
</comment>
<evidence type="ECO:0000259" key="19">
    <source>
        <dbReference type="Pfam" id="PF13807"/>
    </source>
</evidence>
<comment type="similarity">
    <text evidence="2">Belongs to the CpsD/CapB family.</text>
</comment>
<dbReference type="AlphaFoldDB" id="E8UZE1"/>
<evidence type="ECO:0000256" key="7">
    <source>
        <dbReference type="ARBA" id="ARBA00022679"/>
    </source>
</evidence>
<evidence type="ECO:0000256" key="11">
    <source>
        <dbReference type="ARBA" id="ARBA00022840"/>
    </source>
</evidence>
<dbReference type="Pfam" id="PF13614">
    <property type="entry name" value="AAA_31"/>
    <property type="match status" value="1"/>
</dbReference>
<feature type="transmembrane region" description="Helical" evidence="16">
    <location>
        <begin position="33"/>
        <end position="51"/>
    </location>
</feature>
<dbReference type="OrthoDB" id="9794577at2"/>
<keyword evidence="13 16" id="KW-0472">Membrane</keyword>
<comment type="similarity">
    <text evidence="3">Belongs to the etk/wzc family.</text>
</comment>
<feature type="domain" description="AAA" evidence="18">
    <location>
        <begin position="542"/>
        <end position="694"/>
    </location>
</feature>
<evidence type="ECO:0000313" key="21">
    <source>
        <dbReference type="Proteomes" id="UP000006844"/>
    </source>
</evidence>
<dbReference type="HOGENOM" id="CLU_009912_2_0_0"/>
<evidence type="ECO:0000256" key="16">
    <source>
        <dbReference type="SAM" id="Phobius"/>
    </source>
</evidence>
<comment type="catalytic activity">
    <reaction evidence="15">
        <text>L-tyrosyl-[protein] + ATP = O-phospho-L-tyrosyl-[protein] + ADP + H(+)</text>
        <dbReference type="Rhea" id="RHEA:10596"/>
        <dbReference type="Rhea" id="RHEA-COMP:10136"/>
        <dbReference type="Rhea" id="RHEA-COMP:20101"/>
        <dbReference type="ChEBI" id="CHEBI:15378"/>
        <dbReference type="ChEBI" id="CHEBI:30616"/>
        <dbReference type="ChEBI" id="CHEBI:46858"/>
        <dbReference type="ChEBI" id="CHEBI:61978"/>
        <dbReference type="ChEBI" id="CHEBI:456216"/>
        <dbReference type="EC" id="2.7.10.2"/>
    </reaction>
</comment>
<dbReference type="NCBIfam" id="TIGR01007">
    <property type="entry name" value="eps_fam"/>
    <property type="match status" value="1"/>
</dbReference>
<dbReference type="InterPro" id="IPR025669">
    <property type="entry name" value="AAA_dom"/>
</dbReference>
<keyword evidence="11" id="KW-0067">ATP-binding</keyword>
<keyword evidence="21" id="KW-1185">Reference proteome</keyword>
<proteinExistence type="inferred from homology"/>
<keyword evidence="5" id="KW-1003">Cell membrane</keyword>
<gene>
    <name evidence="20" type="ordered locus">AciPR4_2441</name>
</gene>
<evidence type="ECO:0000259" key="17">
    <source>
        <dbReference type="Pfam" id="PF02706"/>
    </source>
</evidence>
<protein>
    <recommendedName>
        <fullName evidence="4">non-specific protein-tyrosine kinase</fullName>
        <ecNumber evidence="4">2.7.10.2</ecNumber>
    </recommendedName>
</protein>
<evidence type="ECO:0000256" key="13">
    <source>
        <dbReference type="ARBA" id="ARBA00023136"/>
    </source>
</evidence>
<dbReference type="Pfam" id="PF13807">
    <property type="entry name" value="GNVR"/>
    <property type="match status" value="1"/>
</dbReference>
<feature type="domain" description="Tyrosine-protein kinase G-rich" evidence="19">
    <location>
        <begin position="375"/>
        <end position="445"/>
    </location>
</feature>
<dbReference type="Gene3D" id="3.40.50.300">
    <property type="entry name" value="P-loop containing nucleotide triphosphate hydrolases"/>
    <property type="match status" value="1"/>
</dbReference>
<evidence type="ECO:0000256" key="6">
    <source>
        <dbReference type="ARBA" id="ARBA00022519"/>
    </source>
</evidence>
<dbReference type="STRING" id="401053.AciPR4_2441"/>
<dbReference type="RefSeq" id="WP_013568954.1">
    <property type="nucleotide sequence ID" value="NC_014963.1"/>
</dbReference>
<dbReference type="InterPro" id="IPR003856">
    <property type="entry name" value="LPS_length_determ_N"/>
</dbReference>
<dbReference type="Proteomes" id="UP000006844">
    <property type="component" value="Chromosome"/>
</dbReference>
<dbReference type="PANTHER" id="PTHR32309:SF13">
    <property type="entry name" value="FERRIC ENTEROBACTIN TRANSPORT PROTEIN FEPE"/>
    <property type="match status" value="1"/>
</dbReference>
<dbReference type="InterPro" id="IPR032807">
    <property type="entry name" value="GNVR"/>
</dbReference>
<evidence type="ECO:0000256" key="4">
    <source>
        <dbReference type="ARBA" id="ARBA00011903"/>
    </source>
</evidence>
<evidence type="ECO:0000256" key="1">
    <source>
        <dbReference type="ARBA" id="ARBA00004429"/>
    </source>
</evidence>
<keyword evidence="10" id="KW-0418">Kinase</keyword>
<dbReference type="CDD" id="cd05387">
    <property type="entry name" value="BY-kinase"/>
    <property type="match status" value="1"/>
</dbReference>
<dbReference type="GO" id="GO:0005886">
    <property type="term" value="C:plasma membrane"/>
    <property type="evidence" value="ECO:0007669"/>
    <property type="project" value="UniProtKB-SubCell"/>
</dbReference>
<evidence type="ECO:0000313" key="20">
    <source>
        <dbReference type="EMBL" id="ADV83221.1"/>
    </source>
</evidence>
<reference evidence="20 21" key="1">
    <citation type="journal article" date="2012" name="Stand. Genomic Sci.">
        <title>Complete genome sequence of Terriglobus saanensis type strain SP1PR4(T), an Acidobacteria from tundra soil.</title>
        <authorList>
            <person name="Rawat S.R."/>
            <person name="Mannisto M.K."/>
            <person name="Starovoytov V."/>
            <person name="Goodwin L."/>
            <person name="Nolan M."/>
            <person name="Hauser L."/>
            <person name="Land M."/>
            <person name="Davenport K.W."/>
            <person name="Woyke T."/>
            <person name="Haggblom M.M."/>
        </authorList>
    </citation>
    <scope>NUCLEOTIDE SEQUENCE</scope>
    <source>
        <strain evidence="21">ATCC BAA-1853 / DSM 23119 / SP1PR4</strain>
    </source>
</reference>
<feature type="domain" description="Polysaccharide chain length determinant N-terminal" evidence="17">
    <location>
        <begin position="21"/>
        <end position="110"/>
    </location>
</feature>
<dbReference type="InterPro" id="IPR050445">
    <property type="entry name" value="Bact_polysacc_biosynth/exp"/>
</dbReference>
<keyword evidence="14" id="KW-0829">Tyrosine-protein kinase</keyword>